<evidence type="ECO:0000313" key="1">
    <source>
        <dbReference type="EMBL" id="BDD02153.1"/>
    </source>
</evidence>
<organism evidence="1 2">
    <name type="scientific">Persicobacter psychrovividus</name>
    <dbReference type="NCBI Taxonomy" id="387638"/>
    <lineage>
        <taxon>Bacteria</taxon>
        <taxon>Pseudomonadati</taxon>
        <taxon>Bacteroidota</taxon>
        <taxon>Cytophagia</taxon>
        <taxon>Cytophagales</taxon>
        <taxon>Persicobacteraceae</taxon>
        <taxon>Persicobacter</taxon>
    </lineage>
</organism>
<sequence>MVYNTRLSNTFVPIGTDVACNVPTAVEIMILDGVIAYFREATIIPLTLLCHVIQLVKNSLAITSIQ</sequence>
<keyword evidence="1" id="KW-0614">Plasmid</keyword>
<name>A0ABM7VMA7_9BACT</name>
<reference evidence="1 2" key="1">
    <citation type="submission" date="2021-12" db="EMBL/GenBank/DDBJ databases">
        <title>Genome sequencing of bacteria with rrn-lacking chromosome and rrn-plasmid.</title>
        <authorList>
            <person name="Anda M."/>
            <person name="Iwasaki W."/>
        </authorList>
    </citation>
    <scope>NUCLEOTIDE SEQUENCE [LARGE SCALE GENOMIC DNA]</scope>
    <source>
        <strain evidence="1 2">NBRC 101262</strain>
        <plasmid evidence="1 2">pPP6</plasmid>
    </source>
</reference>
<accession>A0ABM7VMA7</accession>
<keyword evidence="2" id="KW-1185">Reference proteome</keyword>
<gene>
    <name evidence="1" type="ORF">PEPS_44330</name>
</gene>
<geneLocation type="plasmid" evidence="1 2">
    <name>pPP6</name>
</geneLocation>
<proteinExistence type="predicted"/>
<dbReference type="EMBL" id="AP025298">
    <property type="protein sequence ID" value="BDD02153.1"/>
    <property type="molecule type" value="Genomic_DNA"/>
</dbReference>
<protein>
    <submittedName>
        <fullName evidence="1">Uncharacterized protein</fullName>
    </submittedName>
</protein>
<dbReference type="Proteomes" id="UP001354989">
    <property type="component" value="Plasmid pPP6"/>
</dbReference>
<evidence type="ECO:0000313" key="2">
    <source>
        <dbReference type="Proteomes" id="UP001354989"/>
    </source>
</evidence>